<accession>A0ABR2HN57</accession>
<dbReference type="EMBL" id="JAPFFF010000024">
    <property type="protein sequence ID" value="KAK8850146.1"/>
    <property type="molecule type" value="Genomic_DNA"/>
</dbReference>
<evidence type="ECO:0000313" key="1">
    <source>
        <dbReference type="EMBL" id="KAK8850146.1"/>
    </source>
</evidence>
<reference evidence="1 2" key="1">
    <citation type="submission" date="2024-04" db="EMBL/GenBank/DDBJ databases">
        <title>Tritrichomonas musculus Genome.</title>
        <authorList>
            <person name="Alves-Ferreira E."/>
            <person name="Grigg M."/>
            <person name="Lorenzi H."/>
            <person name="Galac M."/>
        </authorList>
    </citation>
    <scope>NUCLEOTIDE SEQUENCE [LARGE SCALE GENOMIC DNA]</scope>
    <source>
        <strain evidence="1 2">EAF2021</strain>
    </source>
</reference>
<comment type="caution">
    <text evidence="1">The sequence shown here is derived from an EMBL/GenBank/DDBJ whole genome shotgun (WGS) entry which is preliminary data.</text>
</comment>
<evidence type="ECO:0008006" key="3">
    <source>
        <dbReference type="Google" id="ProtNLM"/>
    </source>
</evidence>
<dbReference type="SUPFAM" id="SSF48403">
    <property type="entry name" value="Ankyrin repeat"/>
    <property type="match status" value="1"/>
</dbReference>
<proteinExistence type="predicted"/>
<name>A0ABR2HN57_9EUKA</name>
<keyword evidence="2" id="KW-1185">Reference proteome</keyword>
<dbReference type="Proteomes" id="UP001470230">
    <property type="component" value="Unassembled WGS sequence"/>
</dbReference>
<protein>
    <recommendedName>
        <fullName evidence="3">DUF3447 domain-containing protein</fullName>
    </recommendedName>
</protein>
<dbReference type="InterPro" id="IPR036770">
    <property type="entry name" value="Ankyrin_rpt-contain_sf"/>
</dbReference>
<evidence type="ECO:0000313" key="2">
    <source>
        <dbReference type="Proteomes" id="UP001470230"/>
    </source>
</evidence>
<sequence length="399" mass="47899">MTNNDKTILYQQEMISYINEKKNLYNSIIEFLDNSDDLDDGNDSYFQELIEFASNQIERDPKEMVEFLQILKDIVDNHHREPNFFSKINQILQQYSNKIKQTLSNEEIFKIFENNKIFILFLLKNEILTITEPIYNAIIEKYEQNDYRFCYFFYPELEKFIGVEKMKEIKNELLLECPDFFDNYDKKRQEGENDSYICSLIRQDSIEEFVSFVNRTNYHLSSQIKPSLFETNIFLIENESTTLIEYSAFYGSIQIFQYLLYNNVELSSSLWLYAIHSENAELIHLLEYNKVSPPGWETNENNDFVRCLVEAIKCHHNDIANYIQRNLFLKKINDQDSKDKIIESIVKHHNYFFFHIERIRKDGFIYLCMYNYDKIVDFILKNDEDEIKSKVIKSSIILI</sequence>
<organism evidence="1 2">
    <name type="scientific">Tritrichomonas musculus</name>
    <dbReference type="NCBI Taxonomy" id="1915356"/>
    <lineage>
        <taxon>Eukaryota</taxon>
        <taxon>Metamonada</taxon>
        <taxon>Parabasalia</taxon>
        <taxon>Tritrichomonadida</taxon>
        <taxon>Tritrichomonadidae</taxon>
        <taxon>Tritrichomonas</taxon>
    </lineage>
</organism>
<gene>
    <name evidence="1" type="ORF">M9Y10_018264</name>
</gene>